<dbReference type="GO" id="GO:0005921">
    <property type="term" value="C:gap junction"/>
    <property type="evidence" value="ECO:0007669"/>
    <property type="project" value="UniProtKB-UniRule"/>
</dbReference>
<comment type="similarity">
    <text evidence="9">Belongs to the pannexin family.</text>
</comment>
<dbReference type="PROSITE" id="PS51013">
    <property type="entry name" value="PANNEXIN"/>
    <property type="match status" value="1"/>
</dbReference>
<feature type="transmembrane region" description="Helical" evidence="9">
    <location>
        <begin position="260"/>
        <end position="284"/>
    </location>
</feature>
<sequence>MILMMFTAMVVTKHYVGSPIQCFCPAHFTSTEVKYTNRVCWVSNTYYIPFSREIPSNYETRMSTEITYYQWVPVMLLLMAMFLKLPRLVWRLGVQMSGIGLKNSLKLTHLTQDLSPEDREKRLRSLSKYIGRWASSSASPYRSGICGSLWERFGNYFFLGCGRHYGNYLVSLAIIIRLLYFINNVGLLFFLNEFLGNKFYLFGYEVIASVFKGEEWVMSPRFPLVTLCDLDLRQMTNVQRWTLQCVLPVNFYNERFFVFLWFWFTMLAVLSFINLISLLFATVVPQNRESFIKKYLLLNSLDLWENKSAFPKLITKFVGGFLKPDGVYLLKLISSNSQSTGVSDIIKYLWEDFREQSTMTCNRRTDPNRKYGRFNGETVVPLVNGTSTMHHRNKEYFL</sequence>
<comment type="subcellular location">
    <subcellularLocation>
        <location evidence="1 9">Cell membrane</location>
        <topology evidence="1 9">Multi-pass membrane protein</topology>
    </subcellularLocation>
</comment>
<reference evidence="10 11" key="1">
    <citation type="journal article" date="2017" name="Nat. Ecol. Evol.">
        <title>Scallop genome provides insights into evolution of bilaterian karyotype and development.</title>
        <authorList>
            <person name="Wang S."/>
            <person name="Zhang J."/>
            <person name="Jiao W."/>
            <person name="Li J."/>
            <person name="Xun X."/>
            <person name="Sun Y."/>
            <person name="Guo X."/>
            <person name="Huan P."/>
            <person name="Dong B."/>
            <person name="Zhang L."/>
            <person name="Hu X."/>
            <person name="Sun X."/>
            <person name="Wang J."/>
            <person name="Zhao C."/>
            <person name="Wang Y."/>
            <person name="Wang D."/>
            <person name="Huang X."/>
            <person name="Wang R."/>
            <person name="Lv J."/>
            <person name="Li Y."/>
            <person name="Zhang Z."/>
            <person name="Liu B."/>
            <person name="Lu W."/>
            <person name="Hui Y."/>
            <person name="Liang J."/>
            <person name="Zhou Z."/>
            <person name="Hou R."/>
            <person name="Li X."/>
            <person name="Liu Y."/>
            <person name="Li H."/>
            <person name="Ning X."/>
            <person name="Lin Y."/>
            <person name="Zhao L."/>
            <person name="Xing Q."/>
            <person name="Dou J."/>
            <person name="Li Y."/>
            <person name="Mao J."/>
            <person name="Guo H."/>
            <person name="Dou H."/>
            <person name="Li T."/>
            <person name="Mu C."/>
            <person name="Jiang W."/>
            <person name="Fu Q."/>
            <person name="Fu X."/>
            <person name="Miao Y."/>
            <person name="Liu J."/>
            <person name="Yu Q."/>
            <person name="Li R."/>
            <person name="Liao H."/>
            <person name="Li X."/>
            <person name="Kong Y."/>
            <person name="Jiang Z."/>
            <person name="Chourrout D."/>
            <person name="Li R."/>
            <person name="Bao Z."/>
        </authorList>
    </citation>
    <scope>NUCLEOTIDE SEQUENCE [LARGE SCALE GENOMIC DNA]</scope>
    <source>
        <strain evidence="10 11">PY_sf001</strain>
    </source>
</reference>
<keyword evidence="4 9" id="KW-0812">Transmembrane</keyword>
<dbReference type="PRINTS" id="PR01262">
    <property type="entry name" value="INNEXIN"/>
</dbReference>
<evidence type="ECO:0000256" key="7">
    <source>
        <dbReference type="ARBA" id="ARBA00023136"/>
    </source>
</evidence>
<dbReference type="InterPro" id="IPR000990">
    <property type="entry name" value="Innexin"/>
</dbReference>
<dbReference type="GO" id="GO:0034220">
    <property type="term" value="P:monoatomic ion transmembrane transport"/>
    <property type="evidence" value="ECO:0007669"/>
    <property type="project" value="UniProtKB-KW"/>
</dbReference>
<dbReference type="Proteomes" id="UP000242188">
    <property type="component" value="Unassembled WGS sequence"/>
</dbReference>
<dbReference type="STRING" id="6573.A0A210QKE5"/>
<keyword evidence="2 9" id="KW-0813">Transport</keyword>
<evidence type="ECO:0000256" key="8">
    <source>
        <dbReference type="ARBA" id="ARBA00023303"/>
    </source>
</evidence>
<comment type="caution">
    <text evidence="9">Lacks conserved residue(s) required for the propagation of feature annotation.</text>
</comment>
<name>A0A210QKE5_MIZYE</name>
<gene>
    <name evidence="9" type="primary">inx</name>
    <name evidence="10" type="ORF">KP79_PYT24470</name>
</gene>
<keyword evidence="11" id="KW-1185">Reference proteome</keyword>
<comment type="caution">
    <text evidence="10">The sequence shown here is derived from an EMBL/GenBank/DDBJ whole genome shotgun (WGS) entry which is preliminary data.</text>
</comment>
<feature type="transmembrane region" description="Helical" evidence="9">
    <location>
        <begin position="168"/>
        <end position="191"/>
    </location>
</feature>
<evidence type="ECO:0000256" key="3">
    <source>
        <dbReference type="ARBA" id="ARBA00022475"/>
    </source>
</evidence>
<evidence type="ECO:0000256" key="2">
    <source>
        <dbReference type="ARBA" id="ARBA00022448"/>
    </source>
</evidence>
<keyword evidence="8 9" id="KW-0407">Ion channel</keyword>
<evidence type="ECO:0000256" key="4">
    <source>
        <dbReference type="ARBA" id="ARBA00022692"/>
    </source>
</evidence>
<evidence type="ECO:0000256" key="5">
    <source>
        <dbReference type="ARBA" id="ARBA00022989"/>
    </source>
</evidence>
<organism evidence="10 11">
    <name type="scientific">Mizuhopecten yessoensis</name>
    <name type="common">Japanese scallop</name>
    <name type="synonym">Patinopecten yessoensis</name>
    <dbReference type="NCBI Taxonomy" id="6573"/>
    <lineage>
        <taxon>Eukaryota</taxon>
        <taxon>Metazoa</taxon>
        <taxon>Spiralia</taxon>
        <taxon>Lophotrochozoa</taxon>
        <taxon>Mollusca</taxon>
        <taxon>Bivalvia</taxon>
        <taxon>Autobranchia</taxon>
        <taxon>Pteriomorphia</taxon>
        <taxon>Pectinida</taxon>
        <taxon>Pectinoidea</taxon>
        <taxon>Pectinidae</taxon>
        <taxon>Mizuhopecten</taxon>
    </lineage>
</organism>
<comment type="function">
    <text evidence="9">Structural component of the gap junctions.</text>
</comment>
<proteinExistence type="inferred from homology"/>
<dbReference type="Pfam" id="PF00876">
    <property type="entry name" value="Innexin"/>
    <property type="match status" value="1"/>
</dbReference>
<evidence type="ECO:0000256" key="6">
    <source>
        <dbReference type="ARBA" id="ARBA00023065"/>
    </source>
</evidence>
<evidence type="ECO:0000313" key="11">
    <source>
        <dbReference type="Proteomes" id="UP000242188"/>
    </source>
</evidence>
<protein>
    <recommendedName>
        <fullName evidence="9">Innexin</fullName>
    </recommendedName>
</protein>
<dbReference type="OrthoDB" id="5867527at2759"/>
<evidence type="ECO:0000256" key="1">
    <source>
        <dbReference type="ARBA" id="ARBA00004651"/>
    </source>
</evidence>
<keyword evidence="5 9" id="KW-1133">Transmembrane helix</keyword>
<dbReference type="EMBL" id="NEDP02003195">
    <property type="protein sequence ID" value="OWF49227.1"/>
    <property type="molecule type" value="Genomic_DNA"/>
</dbReference>
<evidence type="ECO:0000313" key="10">
    <source>
        <dbReference type="EMBL" id="OWF49227.1"/>
    </source>
</evidence>
<feature type="transmembrane region" description="Helical" evidence="9">
    <location>
        <begin position="68"/>
        <end position="86"/>
    </location>
</feature>
<dbReference type="GO" id="GO:0005886">
    <property type="term" value="C:plasma membrane"/>
    <property type="evidence" value="ECO:0007669"/>
    <property type="project" value="UniProtKB-SubCell"/>
</dbReference>
<keyword evidence="3" id="KW-1003">Cell membrane</keyword>
<keyword evidence="6 9" id="KW-0406">Ion transport</keyword>
<dbReference type="PANTHER" id="PTHR11893">
    <property type="entry name" value="INNEXIN"/>
    <property type="match status" value="1"/>
</dbReference>
<dbReference type="PANTHER" id="PTHR11893:SF36">
    <property type="entry name" value="INNEXIN-5"/>
    <property type="match status" value="1"/>
</dbReference>
<evidence type="ECO:0000256" key="9">
    <source>
        <dbReference type="RuleBase" id="RU010713"/>
    </source>
</evidence>
<accession>A0A210QKE5</accession>
<dbReference type="AlphaFoldDB" id="A0A210QKE5"/>
<keyword evidence="7 9" id="KW-0472">Membrane</keyword>